<feature type="domain" description="Domain of unknown function DB" evidence="1">
    <location>
        <begin position="99"/>
        <end position="198"/>
    </location>
</feature>
<keyword evidence="3" id="KW-1185">Reference proteome</keyword>
<proteinExistence type="predicted"/>
<protein>
    <recommendedName>
        <fullName evidence="1">Domain of unknown function DB domain-containing protein</fullName>
    </recommendedName>
</protein>
<dbReference type="Proteomes" id="UP001177023">
    <property type="component" value="Unassembled WGS sequence"/>
</dbReference>
<feature type="non-terminal residue" evidence="2">
    <location>
        <position position="1"/>
    </location>
</feature>
<dbReference type="InterPro" id="IPR002602">
    <property type="entry name" value="DB"/>
</dbReference>
<dbReference type="Pfam" id="PF01682">
    <property type="entry name" value="DB"/>
    <property type="match status" value="1"/>
</dbReference>
<evidence type="ECO:0000313" key="2">
    <source>
        <dbReference type="EMBL" id="CAJ0581696.1"/>
    </source>
</evidence>
<gene>
    <name evidence="2" type="ORF">MSPICULIGERA_LOCUS19851</name>
</gene>
<evidence type="ECO:0000313" key="3">
    <source>
        <dbReference type="Proteomes" id="UP001177023"/>
    </source>
</evidence>
<dbReference type="AlphaFoldDB" id="A0AA36D6L8"/>
<dbReference type="PANTHER" id="PTHR46705">
    <property type="entry name" value="PROTEIN CBG09805"/>
    <property type="match status" value="1"/>
</dbReference>
<reference evidence="2" key="1">
    <citation type="submission" date="2023-06" db="EMBL/GenBank/DDBJ databases">
        <authorList>
            <person name="Delattre M."/>
        </authorList>
    </citation>
    <scope>NUCLEOTIDE SEQUENCE</scope>
    <source>
        <strain evidence="2">AF72</strain>
    </source>
</reference>
<organism evidence="2 3">
    <name type="scientific">Mesorhabditis spiculigera</name>
    <dbReference type="NCBI Taxonomy" id="96644"/>
    <lineage>
        <taxon>Eukaryota</taxon>
        <taxon>Metazoa</taxon>
        <taxon>Ecdysozoa</taxon>
        <taxon>Nematoda</taxon>
        <taxon>Chromadorea</taxon>
        <taxon>Rhabditida</taxon>
        <taxon>Rhabditina</taxon>
        <taxon>Rhabditomorpha</taxon>
        <taxon>Rhabditoidea</taxon>
        <taxon>Rhabditidae</taxon>
        <taxon>Mesorhabditinae</taxon>
        <taxon>Mesorhabditis</taxon>
    </lineage>
</organism>
<accession>A0AA36D6L8</accession>
<dbReference type="EMBL" id="CATQJA010002663">
    <property type="protein sequence ID" value="CAJ0581696.1"/>
    <property type="molecule type" value="Genomic_DNA"/>
</dbReference>
<name>A0AA36D6L8_9BILA</name>
<dbReference type="PANTHER" id="PTHR46705:SF10">
    <property type="entry name" value="DOMAIN OF UNKNOWN FUNCTION DB DOMAIN-CONTAINING PROTEIN"/>
    <property type="match status" value="1"/>
</dbReference>
<sequence>MAQNRAPIPLPGPEAEIRPVNSVATAVDTATIIDDSPYMVLRDVGSTAGGRPAEKLREFMQKYPDMAKFSQMELTARPVETLPLRSHLALSSNEKLELCCRKQRLSARCSQLCNFDTFTDKSLVTAVLTLQCPGPELGRAFDCASSKADHTECCALGGLSNFLGGRCLPFCQTHRDTPPNIVDYLPCLQVFEVFKNCFRDYQTKHKNLFGD</sequence>
<comment type="caution">
    <text evidence="2">The sequence shown here is derived from an EMBL/GenBank/DDBJ whole genome shotgun (WGS) entry which is preliminary data.</text>
</comment>
<evidence type="ECO:0000259" key="1">
    <source>
        <dbReference type="Pfam" id="PF01682"/>
    </source>
</evidence>